<gene>
    <name evidence="2" type="ORF">GQX73_g481</name>
</gene>
<reference evidence="2 3" key="1">
    <citation type="submission" date="2019-12" db="EMBL/GenBank/DDBJ databases">
        <title>Draft genome sequence of the ascomycete Xylaria multiplex DSM 110363.</title>
        <authorList>
            <person name="Buettner E."/>
            <person name="Kellner H."/>
        </authorList>
    </citation>
    <scope>NUCLEOTIDE SEQUENCE [LARGE SCALE GENOMIC DNA]</scope>
    <source>
        <strain evidence="2 3">DSM 110363</strain>
    </source>
</reference>
<accession>A0A7C8MWH2</accession>
<evidence type="ECO:0000313" key="2">
    <source>
        <dbReference type="EMBL" id="KAF2973110.1"/>
    </source>
</evidence>
<keyword evidence="3" id="KW-1185">Reference proteome</keyword>
<name>A0A7C8MWH2_9PEZI</name>
<dbReference type="InParanoid" id="A0A7C8MWH2"/>
<feature type="domain" description="Heterokaryon incompatibility" evidence="1">
    <location>
        <begin position="22"/>
        <end position="110"/>
    </location>
</feature>
<comment type="caution">
    <text evidence="2">The sequence shown here is derived from an EMBL/GenBank/DDBJ whole genome shotgun (WGS) entry which is preliminary data.</text>
</comment>
<evidence type="ECO:0000259" key="1">
    <source>
        <dbReference type="Pfam" id="PF06985"/>
    </source>
</evidence>
<dbReference type="PANTHER" id="PTHR10622">
    <property type="entry name" value="HET DOMAIN-CONTAINING PROTEIN"/>
    <property type="match status" value="1"/>
</dbReference>
<sequence length="569" mass="64464">MRLLHSITLCVEEFTAATVPPYAILSHTWGHDEASLAEWTSRFTRLKRSRKAGFAKIFSTCKRARQDGLSYVWVDTVCIDKSSSAELSEAINSMFAWYQNARICYVFLEDVPSDLPHQIGMLDVFKGSRWFTRGWTLQELLAPDHVLFFSRDWDELGTKKGLASAIALATGIDHLCLYSIAQRMSWAANRSTTREEDLAYSLLGIFDINMPLLYGEGRKAFRRLQEEIIKASDDHSILTFDPTTSQDSLLADHPKLFRNLGQIQPRLDSRLTPPFHLTNAGLSLSTPLIRTLSPFWVLAVLNCFEVDTSRGSRVLQICLPLLGKDSIYMRAREPVFLVRRLFKDADAELRYGILNLTTSAVSTYLVSYFTRVYPALGGGLDHVMKGFQDDDVNKSGFMLTFPRGMANYGIAAAYPPEALQEETSLFCPPFETTGQPFSHGLIIFERIDNDTATGIIKDSGQAIATTKRIGVYLAQTDDFVSCNWMCRLVPDVDERFYRECSESWPFEVDSLNWGHYDHFQHFIVAARSQLVYSTRPRQVVLVDIVFDAEAISQDILSLSYTPYLDKVLK</sequence>
<dbReference type="InterPro" id="IPR010730">
    <property type="entry name" value="HET"/>
</dbReference>
<dbReference type="PANTHER" id="PTHR10622:SF10">
    <property type="entry name" value="HET DOMAIN-CONTAINING PROTEIN"/>
    <property type="match status" value="1"/>
</dbReference>
<organism evidence="2 3">
    <name type="scientific">Xylaria multiplex</name>
    <dbReference type="NCBI Taxonomy" id="323545"/>
    <lineage>
        <taxon>Eukaryota</taxon>
        <taxon>Fungi</taxon>
        <taxon>Dikarya</taxon>
        <taxon>Ascomycota</taxon>
        <taxon>Pezizomycotina</taxon>
        <taxon>Sordariomycetes</taxon>
        <taxon>Xylariomycetidae</taxon>
        <taxon>Xylariales</taxon>
        <taxon>Xylariaceae</taxon>
        <taxon>Xylaria</taxon>
    </lineage>
</organism>
<protein>
    <recommendedName>
        <fullName evidence="1">Heterokaryon incompatibility domain-containing protein</fullName>
    </recommendedName>
</protein>
<dbReference type="Pfam" id="PF06985">
    <property type="entry name" value="HET"/>
    <property type="match status" value="1"/>
</dbReference>
<dbReference type="AlphaFoldDB" id="A0A7C8MWH2"/>
<dbReference type="OrthoDB" id="674604at2759"/>
<dbReference type="Proteomes" id="UP000481858">
    <property type="component" value="Unassembled WGS sequence"/>
</dbReference>
<evidence type="ECO:0000313" key="3">
    <source>
        <dbReference type="Proteomes" id="UP000481858"/>
    </source>
</evidence>
<proteinExistence type="predicted"/>
<dbReference type="EMBL" id="WUBL01000003">
    <property type="protein sequence ID" value="KAF2973110.1"/>
    <property type="molecule type" value="Genomic_DNA"/>
</dbReference>